<evidence type="ECO:0000256" key="4">
    <source>
        <dbReference type="ARBA" id="ARBA00012945"/>
    </source>
</evidence>
<dbReference type="PANTHER" id="PTHR43416">
    <property type="entry name" value="DIHYDROLIPOYLLYSINE-RESIDUE SUCCINYLTRANSFERASE COMPONENT OF 2-OXOGLUTARATE DEHYDROGENASE COMPLEX, MITOCHONDRIAL-RELATED"/>
    <property type="match status" value="1"/>
</dbReference>
<evidence type="ECO:0000256" key="11">
    <source>
        <dbReference type="RuleBase" id="RU361138"/>
    </source>
</evidence>
<dbReference type="GO" id="GO:0045252">
    <property type="term" value="C:oxoglutarate dehydrogenase complex"/>
    <property type="evidence" value="ECO:0007669"/>
    <property type="project" value="UniProtKB-UniRule"/>
</dbReference>
<evidence type="ECO:0000256" key="2">
    <source>
        <dbReference type="ARBA" id="ARBA00005145"/>
    </source>
</evidence>
<dbReference type="Gene3D" id="3.30.559.10">
    <property type="entry name" value="Chloramphenicol acetyltransferase-like domain"/>
    <property type="match status" value="1"/>
</dbReference>
<evidence type="ECO:0000256" key="5">
    <source>
        <dbReference type="ARBA" id="ARBA00019511"/>
    </source>
</evidence>
<evidence type="ECO:0000313" key="14">
    <source>
        <dbReference type="EMBL" id="CCJ50513.1"/>
    </source>
</evidence>
<name>K0MGD7_BORPB</name>
<dbReference type="InterPro" id="IPR023213">
    <property type="entry name" value="CAT-like_dom_sf"/>
</dbReference>
<evidence type="ECO:0000259" key="13">
    <source>
        <dbReference type="PROSITE" id="PS51826"/>
    </source>
</evidence>
<dbReference type="InterPro" id="IPR006255">
    <property type="entry name" value="SucB"/>
</dbReference>
<dbReference type="Gene3D" id="4.10.320.10">
    <property type="entry name" value="E3-binding domain"/>
    <property type="match status" value="1"/>
</dbReference>
<dbReference type="NCBIfam" id="NF004309">
    <property type="entry name" value="PRK05704.1"/>
    <property type="match status" value="1"/>
</dbReference>
<dbReference type="FunFam" id="3.30.559.10:FF:000007">
    <property type="entry name" value="Dihydrolipoamide acetyltransferase component of pyruvate dehydrogenase complex"/>
    <property type="match status" value="1"/>
</dbReference>
<keyword evidence="9 11" id="KW-0012">Acyltransferase</keyword>
<feature type="domain" description="Lipoyl-binding" evidence="12">
    <location>
        <begin position="3"/>
        <end position="78"/>
    </location>
</feature>
<dbReference type="Pfam" id="PF00364">
    <property type="entry name" value="Biotin_lipoyl"/>
    <property type="match status" value="1"/>
</dbReference>
<evidence type="ECO:0000256" key="9">
    <source>
        <dbReference type="ARBA" id="ARBA00023315"/>
    </source>
</evidence>
<evidence type="ECO:0000313" key="15">
    <source>
        <dbReference type="Proteomes" id="UP000008035"/>
    </source>
</evidence>
<evidence type="ECO:0000256" key="3">
    <source>
        <dbReference type="ARBA" id="ARBA00007317"/>
    </source>
</evidence>
<dbReference type="SUPFAM" id="SSF52777">
    <property type="entry name" value="CoA-dependent acyltransferases"/>
    <property type="match status" value="1"/>
</dbReference>
<dbReference type="SUPFAM" id="SSF47005">
    <property type="entry name" value="Peripheral subunit-binding domain of 2-oxo acid dehydrogenase complex"/>
    <property type="match status" value="1"/>
</dbReference>
<organism evidence="14 15">
    <name type="scientific">Bordetella parapertussis (strain Bpp5)</name>
    <dbReference type="NCBI Taxonomy" id="1208660"/>
    <lineage>
        <taxon>Bacteria</taxon>
        <taxon>Pseudomonadati</taxon>
        <taxon>Pseudomonadota</taxon>
        <taxon>Betaproteobacteria</taxon>
        <taxon>Burkholderiales</taxon>
        <taxon>Alcaligenaceae</taxon>
        <taxon>Bordetella</taxon>
    </lineage>
</organism>
<dbReference type="HOGENOM" id="CLU_016733_0_0_4"/>
<evidence type="ECO:0000256" key="7">
    <source>
        <dbReference type="ARBA" id="ARBA00022679"/>
    </source>
</evidence>
<dbReference type="EC" id="2.3.1.61" evidence="4 11"/>
<dbReference type="SUPFAM" id="SSF51230">
    <property type="entry name" value="Single hybrid motif"/>
    <property type="match status" value="1"/>
</dbReference>
<sequence length="405" mass="41924">MAITDVLVPQLSESVSEATLLTWKKQAGAAVEADEILIEIETDKVVLEVPAPSSGVLSEIVMGDGSTVTSGEVIARIDTAAKAAAAPAAAAEAPAAAAAAPAAAAPAAASSAASGVASPAAAKILAEKGVDAASVAGTGRDGRVTKGDALAAGNAPAAKAAAPVAPPTLSLDGRPEQRVPMSRLRARIAERLLQSQAENAILTTFNEVNMQAVMDLRARYKDKFEKEHGVKLGFMSFFVKVAVAALKKYPVLNASVDGKDIIYHGYFDIGIAVGTPRGLVVPILRNADQLTIAEIEKTIADFGKRAADGKLGIEEMTGGTFSISNGGVFGSMLSTPIINPPQAAILGIHATKERPVVENGQIVIRPINYLAMSYDHRIIDGREAVLGLVAMKEALEDPQRLLLDL</sequence>
<accession>K0MGD7</accession>
<dbReference type="UniPathway" id="UPA00868">
    <property type="reaction ID" value="UER00840"/>
</dbReference>
<comment type="pathway">
    <text evidence="2 11">Amino-acid degradation; L-lysine degradation via saccharopine pathway; glutaryl-CoA from L-lysine: step 6/6.</text>
</comment>
<dbReference type="EMBL" id="HE965803">
    <property type="protein sequence ID" value="CCJ50513.1"/>
    <property type="molecule type" value="Genomic_DNA"/>
</dbReference>
<dbReference type="InterPro" id="IPR050537">
    <property type="entry name" value="2-oxoacid_dehydrogenase"/>
</dbReference>
<dbReference type="InterPro" id="IPR004167">
    <property type="entry name" value="PSBD"/>
</dbReference>
<dbReference type="CDD" id="cd06849">
    <property type="entry name" value="lipoyl_domain"/>
    <property type="match status" value="1"/>
</dbReference>
<dbReference type="Gene3D" id="2.40.50.100">
    <property type="match status" value="1"/>
</dbReference>
<comment type="similarity">
    <text evidence="3 11">Belongs to the 2-oxoacid dehydrogenase family.</text>
</comment>
<dbReference type="GO" id="GO:0005829">
    <property type="term" value="C:cytosol"/>
    <property type="evidence" value="ECO:0007669"/>
    <property type="project" value="TreeGrafter"/>
</dbReference>
<comment type="catalytic activity">
    <reaction evidence="10 11">
        <text>N(6)-[(R)-dihydrolipoyl]-L-lysyl-[protein] + succinyl-CoA = N(6)-[(R)-S(8)-succinyldihydrolipoyl]-L-lysyl-[protein] + CoA</text>
        <dbReference type="Rhea" id="RHEA:15213"/>
        <dbReference type="Rhea" id="RHEA-COMP:10475"/>
        <dbReference type="Rhea" id="RHEA-COMP:20092"/>
        <dbReference type="ChEBI" id="CHEBI:57287"/>
        <dbReference type="ChEBI" id="CHEBI:57292"/>
        <dbReference type="ChEBI" id="CHEBI:83100"/>
        <dbReference type="ChEBI" id="CHEBI:83120"/>
        <dbReference type="EC" id="2.3.1.61"/>
    </reaction>
</comment>
<gene>
    <name evidence="14" type="primary">odhB</name>
    <name evidence="14" type="synonym">sucB</name>
    <name evidence="14" type="ordered locus">BN117_3180</name>
</gene>
<dbReference type="Pfam" id="PF00198">
    <property type="entry name" value="2-oxoacid_dh"/>
    <property type="match status" value="1"/>
</dbReference>
<dbReference type="PROSITE" id="PS00189">
    <property type="entry name" value="LIPOYL"/>
    <property type="match status" value="1"/>
</dbReference>
<dbReference type="GO" id="GO:0033512">
    <property type="term" value="P:L-lysine catabolic process to acetyl-CoA via saccharopine"/>
    <property type="evidence" value="ECO:0007669"/>
    <property type="project" value="UniProtKB-UniRule"/>
</dbReference>
<keyword evidence="7 11" id="KW-0808">Transferase</keyword>
<comment type="function">
    <text evidence="1 11">E2 component of the 2-oxoglutarate dehydrogenase (OGDH) complex which catalyzes the second step in the conversion of 2-oxoglutarate to succinyl-CoA and CO(2).</text>
</comment>
<dbReference type="KEGG" id="bpar:BN117_3180"/>
<evidence type="ECO:0000256" key="6">
    <source>
        <dbReference type="ARBA" id="ARBA00022532"/>
    </source>
</evidence>
<dbReference type="PROSITE" id="PS51826">
    <property type="entry name" value="PSBD"/>
    <property type="match status" value="1"/>
</dbReference>
<dbReference type="GO" id="GO:0004149">
    <property type="term" value="F:dihydrolipoyllysine-residue succinyltransferase activity"/>
    <property type="evidence" value="ECO:0007669"/>
    <property type="project" value="UniProtKB-UniRule"/>
</dbReference>
<keyword evidence="8 11" id="KW-0450">Lipoyl</keyword>
<dbReference type="NCBIfam" id="TIGR01347">
    <property type="entry name" value="sucB"/>
    <property type="match status" value="1"/>
</dbReference>
<dbReference type="InterPro" id="IPR036625">
    <property type="entry name" value="E3-bd_dom_sf"/>
</dbReference>
<dbReference type="InterPro" id="IPR003016">
    <property type="entry name" value="2-oxoA_DH_lipoyl-BS"/>
</dbReference>
<keyword evidence="6 11" id="KW-0816">Tricarboxylic acid cycle</keyword>
<evidence type="ECO:0000256" key="10">
    <source>
        <dbReference type="ARBA" id="ARBA00052761"/>
    </source>
</evidence>
<dbReference type="AlphaFoldDB" id="K0MGD7"/>
<feature type="domain" description="Peripheral subunit-binding (PSBD)" evidence="13">
    <location>
        <begin position="116"/>
        <end position="153"/>
    </location>
</feature>
<dbReference type="InterPro" id="IPR011053">
    <property type="entry name" value="Single_hybrid_motif"/>
</dbReference>
<dbReference type="RefSeq" id="WP_015040184.1">
    <property type="nucleotide sequence ID" value="NC_018828.1"/>
</dbReference>
<dbReference type="GO" id="GO:0006099">
    <property type="term" value="P:tricarboxylic acid cycle"/>
    <property type="evidence" value="ECO:0007669"/>
    <property type="project" value="UniProtKB-UniRule"/>
</dbReference>
<evidence type="ECO:0000259" key="12">
    <source>
        <dbReference type="PROSITE" id="PS50968"/>
    </source>
</evidence>
<dbReference type="InterPro" id="IPR000089">
    <property type="entry name" value="Biotin_lipoyl"/>
</dbReference>
<comment type="cofactor">
    <cofactor evidence="11">
        <name>(R)-lipoate</name>
        <dbReference type="ChEBI" id="CHEBI:83088"/>
    </cofactor>
    <text evidence="11">Binds 1 lipoyl cofactor covalently.</text>
</comment>
<dbReference type="Pfam" id="PF02817">
    <property type="entry name" value="E3_binding"/>
    <property type="match status" value="1"/>
</dbReference>
<dbReference type="PANTHER" id="PTHR43416:SF5">
    <property type="entry name" value="DIHYDROLIPOYLLYSINE-RESIDUE SUCCINYLTRANSFERASE COMPONENT OF 2-OXOGLUTARATE DEHYDROGENASE COMPLEX, MITOCHONDRIAL"/>
    <property type="match status" value="1"/>
</dbReference>
<protein>
    <recommendedName>
        <fullName evidence="5 11">Dihydrolipoyllysine-residue succinyltransferase component of 2-oxoglutarate dehydrogenase complex</fullName>
        <ecNumber evidence="4 11">2.3.1.61</ecNumber>
    </recommendedName>
    <alternativeName>
        <fullName evidence="11">2-oxoglutarate dehydrogenase complex component E2</fullName>
    </alternativeName>
</protein>
<dbReference type="PROSITE" id="PS50968">
    <property type="entry name" value="BIOTINYL_LIPOYL"/>
    <property type="match status" value="1"/>
</dbReference>
<dbReference type="InterPro" id="IPR001078">
    <property type="entry name" value="2-oxoacid_DH_actylTfrase"/>
</dbReference>
<dbReference type="Proteomes" id="UP000008035">
    <property type="component" value="Chromosome"/>
</dbReference>
<reference evidence="14 15" key="1">
    <citation type="journal article" date="2012" name="BMC Genomics">
        <title>Comparative genomics of the classical Bordetella subspecies: the evolution and exchange of virulence-associated diversity amongst closely related pathogens.</title>
        <authorList>
            <person name="Park J."/>
            <person name="Zhang Y."/>
            <person name="Buboltz A.M."/>
            <person name="Zhang X."/>
            <person name="Schuster S.C."/>
            <person name="Ahuja U."/>
            <person name="Liu M."/>
            <person name="Miller J.F."/>
            <person name="Sebaihia M."/>
            <person name="Bentley S.D."/>
            <person name="Parkhill J."/>
            <person name="Harvill E.T."/>
        </authorList>
    </citation>
    <scope>NUCLEOTIDE SEQUENCE [LARGE SCALE GENOMIC DNA]</scope>
    <source>
        <strain evidence="14 15">Bpp5</strain>
    </source>
</reference>
<evidence type="ECO:0000256" key="1">
    <source>
        <dbReference type="ARBA" id="ARBA00004052"/>
    </source>
</evidence>
<evidence type="ECO:0000256" key="8">
    <source>
        <dbReference type="ARBA" id="ARBA00022823"/>
    </source>
</evidence>
<proteinExistence type="inferred from homology"/>